<name>I3CEC4_9GAMM</name>
<keyword evidence="2" id="KW-0808">Transferase</keyword>
<dbReference type="AlphaFoldDB" id="I3CEC4"/>
<feature type="domain" description="HipA N-terminal subdomain 1" evidence="5">
    <location>
        <begin position="8"/>
        <end position="106"/>
    </location>
</feature>
<protein>
    <submittedName>
        <fullName evidence="6">HipA domain-containing protein</fullName>
    </submittedName>
</protein>
<evidence type="ECO:0000256" key="1">
    <source>
        <dbReference type="ARBA" id="ARBA00010164"/>
    </source>
</evidence>
<evidence type="ECO:0000313" key="6">
    <source>
        <dbReference type="EMBL" id="EIJ41967.1"/>
    </source>
</evidence>
<evidence type="ECO:0000256" key="2">
    <source>
        <dbReference type="ARBA" id="ARBA00022679"/>
    </source>
</evidence>
<dbReference type="eggNOG" id="COG3550">
    <property type="taxonomic scope" value="Bacteria"/>
</dbReference>
<feature type="domain" description="HipA-like C-terminal" evidence="4">
    <location>
        <begin position="151"/>
        <end position="403"/>
    </location>
</feature>
<keyword evidence="7" id="KW-1185">Reference proteome</keyword>
<accession>I3CEC4</accession>
<reference evidence="6 7" key="1">
    <citation type="submission" date="2011-11" db="EMBL/GenBank/DDBJ databases">
        <title>Improved High-Quality Draft sequence of Beggiatoa alba B18lD.</title>
        <authorList>
            <consortium name="US DOE Joint Genome Institute"/>
            <person name="Lucas S."/>
            <person name="Han J."/>
            <person name="Lapidus A."/>
            <person name="Cheng J.-F."/>
            <person name="Goodwin L."/>
            <person name="Pitluck S."/>
            <person name="Peters L."/>
            <person name="Mikhailova N."/>
            <person name="Held B."/>
            <person name="Detter J.C."/>
            <person name="Han C."/>
            <person name="Tapia R."/>
            <person name="Land M."/>
            <person name="Hauser L."/>
            <person name="Kyrpides N."/>
            <person name="Ivanova N."/>
            <person name="Pagani I."/>
            <person name="Samuel K."/>
            <person name="Teske A."/>
            <person name="Mueller J."/>
            <person name="Woyke T."/>
        </authorList>
    </citation>
    <scope>NUCLEOTIDE SEQUENCE [LARGE SCALE GENOMIC DNA]</scope>
    <source>
        <strain evidence="6 7">B18LD</strain>
    </source>
</reference>
<dbReference type="STRING" id="395493.BegalDRAFT_1064"/>
<evidence type="ECO:0000256" key="3">
    <source>
        <dbReference type="ARBA" id="ARBA00022777"/>
    </source>
</evidence>
<gene>
    <name evidence="6" type="ORF">BegalDRAFT_1064</name>
</gene>
<dbReference type="GO" id="GO:0004674">
    <property type="term" value="F:protein serine/threonine kinase activity"/>
    <property type="evidence" value="ECO:0007669"/>
    <property type="project" value="TreeGrafter"/>
</dbReference>
<dbReference type="InterPro" id="IPR012893">
    <property type="entry name" value="HipA-like_C"/>
</dbReference>
<dbReference type="Pfam" id="PF07804">
    <property type="entry name" value="HipA_C"/>
    <property type="match status" value="1"/>
</dbReference>
<organism evidence="6 7">
    <name type="scientific">Beggiatoa alba B18LD</name>
    <dbReference type="NCBI Taxonomy" id="395493"/>
    <lineage>
        <taxon>Bacteria</taxon>
        <taxon>Pseudomonadati</taxon>
        <taxon>Pseudomonadota</taxon>
        <taxon>Gammaproteobacteria</taxon>
        <taxon>Thiotrichales</taxon>
        <taxon>Thiotrichaceae</taxon>
        <taxon>Beggiatoa</taxon>
    </lineage>
</organism>
<dbReference type="CDD" id="cd17808">
    <property type="entry name" value="HipA_Ec_like"/>
    <property type="match status" value="1"/>
</dbReference>
<dbReference type="PANTHER" id="PTHR37419">
    <property type="entry name" value="SERINE/THREONINE-PROTEIN KINASE TOXIN HIPA"/>
    <property type="match status" value="1"/>
</dbReference>
<dbReference type="RefSeq" id="WP_002684410.1">
    <property type="nucleotide sequence ID" value="NZ_JH600070.1"/>
</dbReference>
<comment type="similarity">
    <text evidence="1">Belongs to the HipA Ser/Thr kinase family.</text>
</comment>
<dbReference type="Proteomes" id="UP000005744">
    <property type="component" value="Unassembled WGS sequence"/>
</dbReference>
<dbReference type="GO" id="GO:0005829">
    <property type="term" value="C:cytosol"/>
    <property type="evidence" value="ECO:0007669"/>
    <property type="project" value="TreeGrafter"/>
</dbReference>
<dbReference type="InterPro" id="IPR017508">
    <property type="entry name" value="HipA_N1"/>
</dbReference>
<dbReference type="NCBIfam" id="TIGR03071">
    <property type="entry name" value="couple_hipA"/>
    <property type="match status" value="1"/>
</dbReference>
<dbReference type="Pfam" id="PF13657">
    <property type="entry name" value="Couple_hipA"/>
    <property type="match status" value="1"/>
</dbReference>
<proteinExistence type="inferred from homology"/>
<dbReference type="OrthoDB" id="9805913at2"/>
<keyword evidence="3" id="KW-0418">Kinase</keyword>
<dbReference type="InterPro" id="IPR052028">
    <property type="entry name" value="HipA_Ser/Thr_kinase"/>
</dbReference>
<dbReference type="EMBL" id="JH600070">
    <property type="protein sequence ID" value="EIJ41967.1"/>
    <property type="molecule type" value="Genomic_DNA"/>
</dbReference>
<sequence>MGKSLQTLNVLTNGVLVGKWEYTQNKDSFVYDNNWVKHGYPLSLSLPFTADNQRYQGEVVTNFFDNLLPDSDVIRRRLAVRHRATDTSPFQLLATIGRDCVGAIQLLPPDKIPTDLQTIQGKLLDNSEISQLLKNITVKNSFNEFEEDLRISIAGAQEKTALLFHNQQWLLPQGSTPSTHIFKLPIGLVGNTQADMQTSVENEWLCSKIVQAYGIDIAQCEIAQFEEQKVLIVERFDRKLASNQQWILRLPQEDFCQALGVSSLHKYQAEGGAGIADIMRILNSSEQATEDRKTFFKSQLIFWLLAACDGHAKNFSIFHLPNGNYRLTPLYDVLSFHPIAVTGKNKIPFQKLKLAIAVRGKSGNHYLVSKIQRRHWLEQANQVGLGEKTAEIILEELHNSTEQVLTSVEKCLPPNFPLNLAETIFNGIRKQGALLFH</sequence>
<dbReference type="HOGENOM" id="CLU_030167_2_1_6"/>
<evidence type="ECO:0000313" key="7">
    <source>
        <dbReference type="Proteomes" id="UP000005744"/>
    </source>
</evidence>
<dbReference type="PANTHER" id="PTHR37419:SF1">
    <property type="entry name" value="SERINE_THREONINE-PROTEIN KINASE TOXIN HIPA"/>
    <property type="match status" value="1"/>
</dbReference>
<evidence type="ECO:0000259" key="4">
    <source>
        <dbReference type="Pfam" id="PF07804"/>
    </source>
</evidence>
<evidence type="ECO:0000259" key="5">
    <source>
        <dbReference type="Pfam" id="PF13657"/>
    </source>
</evidence>